<name>A0ABS4M6K0_9ACTN</name>
<feature type="compositionally biased region" description="Basic and acidic residues" evidence="1">
    <location>
        <begin position="181"/>
        <end position="196"/>
    </location>
</feature>
<sequence length="268" mass="28671">MRVASTARTSRNRHRRRCPGHPSPRQERQPPCSATHSSSPCAPSLPPPQQDSSPPLLSGPAAHRTDSGSPLPTRSSRRDSPTCVSLIGPRHGAEPERPGRVHAAAVSAPNRIRRIKDCHPTSPSRPDHPDADRARPLAGPALPELALEGNLQCRSRPGASLRCRAAALHRTINQFGIGGGEARHRDPAGDRRDSGRRPTRTAGPLGRRRLGSSGQLIRGPLGPTRDGPRALVPQAADVPTATAEEVTGSPVRTFVLWAQNHALEFLPD</sequence>
<evidence type="ECO:0000313" key="3">
    <source>
        <dbReference type="Proteomes" id="UP001519309"/>
    </source>
</evidence>
<feature type="region of interest" description="Disordered" evidence="1">
    <location>
        <begin position="177"/>
        <end position="230"/>
    </location>
</feature>
<keyword evidence="3" id="KW-1185">Reference proteome</keyword>
<organism evidence="2 3">
    <name type="scientific">Streptomyces griseochromogenes</name>
    <dbReference type="NCBI Taxonomy" id="68214"/>
    <lineage>
        <taxon>Bacteria</taxon>
        <taxon>Bacillati</taxon>
        <taxon>Actinomycetota</taxon>
        <taxon>Actinomycetes</taxon>
        <taxon>Kitasatosporales</taxon>
        <taxon>Streptomycetaceae</taxon>
        <taxon>Streptomyces</taxon>
    </lineage>
</organism>
<feature type="compositionally biased region" description="Basic residues" evidence="1">
    <location>
        <begin position="10"/>
        <end position="19"/>
    </location>
</feature>
<proteinExistence type="predicted"/>
<comment type="caution">
    <text evidence="2">The sequence shown here is derived from an EMBL/GenBank/DDBJ whole genome shotgun (WGS) entry which is preliminary data.</text>
</comment>
<dbReference type="EMBL" id="JAGGLP010000028">
    <property type="protein sequence ID" value="MBP2055312.1"/>
    <property type="molecule type" value="Genomic_DNA"/>
</dbReference>
<protein>
    <submittedName>
        <fullName evidence="2">Uncharacterized protein</fullName>
    </submittedName>
</protein>
<feature type="compositionally biased region" description="Basic and acidic residues" evidence="1">
    <location>
        <begin position="115"/>
        <end position="134"/>
    </location>
</feature>
<dbReference type="Proteomes" id="UP001519309">
    <property type="component" value="Unassembled WGS sequence"/>
</dbReference>
<feature type="region of interest" description="Disordered" evidence="1">
    <location>
        <begin position="1"/>
        <end position="134"/>
    </location>
</feature>
<evidence type="ECO:0000256" key="1">
    <source>
        <dbReference type="SAM" id="MobiDB-lite"/>
    </source>
</evidence>
<feature type="compositionally biased region" description="Low complexity" evidence="1">
    <location>
        <begin position="50"/>
        <end position="60"/>
    </location>
</feature>
<gene>
    <name evidence="2" type="ORF">J2Z21_008326</name>
</gene>
<reference evidence="2 3" key="1">
    <citation type="submission" date="2021-03" db="EMBL/GenBank/DDBJ databases">
        <title>Genomic Encyclopedia of Type Strains, Phase IV (KMG-IV): sequencing the most valuable type-strain genomes for metagenomic binning, comparative biology and taxonomic classification.</title>
        <authorList>
            <person name="Goeker M."/>
        </authorList>
    </citation>
    <scope>NUCLEOTIDE SEQUENCE [LARGE SCALE GENOMIC DNA]</scope>
    <source>
        <strain evidence="2 3">DSM 40499</strain>
    </source>
</reference>
<evidence type="ECO:0000313" key="2">
    <source>
        <dbReference type="EMBL" id="MBP2055312.1"/>
    </source>
</evidence>
<accession>A0ABS4M6K0</accession>